<feature type="active site" evidence="8">
    <location>
        <position position="186"/>
    </location>
</feature>
<dbReference type="PANTHER" id="PTHR22981:SF7">
    <property type="entry name" value="3-HYDROXYISOBUTYRATE DEHYDROGENASE, MITOCHONDRIAL"/>
    <property type="match status" value="1"/>
</dbReference>
<dbReference type="Gene3D" id="1.10.1040.10">
    <property type="entry name" value="N-(1-d-carboxylethyl)-l-norvaline Dehydrogenase, domain 2"/>
    <property type="match status" value="1"/>
</dbReference>
<keyword evidence="13" id="KW-1185">Reference proteome</keyword>
<evidence type="ECO:0000256" key="8">
    <source>
        <dbReference type="PIRSR" id="PIRSR000103-1"/>
    </source>
</evidence>
<dbReference type="EMBL" id="CYKH01000451">
    <property type="protein sequence ID" value="CUF93097.1"/>
    <property type="molecule type" value="Genomic_DNA"/>
</dbReference>
<evidence type="ECO:0000256" key="2">
    <source>
        <dbReference type="ARBA" id="ARBA00006013"/>
    </source>
</evidence>
<dbReference type="InterPro" id="IPR036291">
    <property type="entry name" value="NAD(P)-bd_dom_sf"/>
</dbReference>
<comment type="pathway">
    <text evidence="1 9">Amino-acid degradation; L-valine degradation.</text>
</comment>
<dbReference type="Gene3D" id="3.40.50.720">
    <property type="entry name" value="NAD(P)-binding Rossmann-like Domain"/>
    <property type="match status" value="1"/>
</dbReference>
<feature type="domain" description="6-phosphogluconate dehydrogenase NADP-binding" evidence="10">
    <location>
        <begin position="12"/>
        <end position="177"/>
    </location>
</feature>
<proteinExistence type="inferred from homology"/>
<evidence type="ECO:0000256" key="7">
    <source>
        <dbReference type="ARBA" id="ARBA00049197"/>
    </source>
</evidence>
<evidence type="ECO:0000259" key="11">
    <source>
        <dbReference type="Pfam" id="PF14833"/>
    </source>
</evidence>
<evidence type="ECO:0000256" key="4">
    <source>
        <dbReference type="ARBA" id="ARBA00022456"/>
    </source>
</evidence>
<name>A0A0S4IU65_BODSA</name>
<dbReference type="NCBIfam" id="TIGR01692">
    <property type="entry name" value="HIBADH"/>
    <property type="match status" value="1"/>
</dbReference>
<dbReference type="GO" id="GO:0051287">
    <property type="term" value="F:NAD binding"/>
    <property type="evidence" value="ECO:0007669"/>
    <property type="project" value="InterPro"/>
</dbReference>
<evidence type="ECO:0000313" key="13">
    <source>
        <dbReference type="Proteomes" id="UP000051952"/>
    </source>
</evidence>
<protein>
    <recommendedName>
        <fullName evidence="3 9">3-hydroxyisobutyrate dehydrogenase</fullName>
        <shortName evidence="9">HIBADH</shortName>
        <ecNumber evidence="3 9">1.1.1.31</ecNumber>
    </recommendedName>
</protein>
<dbReference type="GO" id="GO:0006574">
    <property type="term" value="P:L-valine catabolic process"/>
    <property type="evidence" value="ECO:0007669"/>
    <property type="project" value="UniProtKB-UniPathway"/>
</dbReference>
<dbReference type="OrthoDB" id="435038at2759"/>
<evidence type="ECO:0000256" key="3">
    <source>
        <dbReference type="ARBA" id="ARBA00012991"/>
    </source>
</evidence>
<dbReference type="InterPro" id="IPR029154">
    <property type="entry name" value="HIBADH-like_NADP-bd"/>
</dbReference>
<keyword evidence="5 9" id="KW-0560">Oxidoreductase</keyword>
<dbReference type="Pfam" id="PF14833">
    <property type="entry name" value="NAD_binding_11"/>
    <property type="match status" value="1"/>
</dbReference>
<dbReference type="GO" id="GO:0050661">
    <property type="term" value="F:NADP binding"/>
    <property type="evidence" value="ECO:0007669"/>
    <property type="project" value="InterPro"/>
</dbReference>
<evidence type="ECO:0000256" key="9">
    <source>
        <dbReference type="RuleBase" id="RU910714"/>
    </source>
</evidence>
<dbReference type="PROSITE" id="PS00895">
    <property type="entry name" value="3_HYDROXYISOBUT_DH"/>
    <property type="match status" value="1"/>
</dbReference>
<evidence type="ECO:0000313" key="12">
    <source>
        <dbReference type="EMBL" id="CUF93097.1"/>
    </source>
</evidence>
<dbReference type="PANTHER" id="PTHR22981">
    <property type="entry name" value="3-HYDROXYISOBUTYRATE DEHYDROGENASE-RELATED"/>
    <property type="match status" value="1"/>
</dbReference>
<keyword evidence="4 9" id="KW-0101">Branched-chain amino acid catabolism</keyword>
<evidence type="ECO:0000256" key="5">
    <source>
        <dbReference type="ARBA" id="ARBA00023002"/>
    </source>
</evidence>
<dbReference type="SUPFAM" id="SSF48179">
    <property type="entry name" value="6-phosphogluconate dehydrogenase C-terminal domain-like"/>
    <property type="match status" value="1"/>
</dbReference>
<evidence type="ECO:0000256" key="6">
    <source>
        <dbReference type="ARBA" id="ARBA00023027"/>
    </source>
</evidence>
<dbReference type="FunFam" id="1.10.1040.10:FF:000006">
    <property type="entry name" value="3-hydroxyisobutyrate dehydrogenase"/>
    <property type="match status" value="1"/>
</dbReference>
<dbReference type="GO" id="GO:0008442">
    <property type="term" value="F:3-hydroxyisobutyrate dehydrogenase activity"/>
    <property type="evidence" value="ECO:0007669"/>
    <property type="project" value="UniProtKB-EC"/>
</dbReference>
<dbReference type="AlphaFoldDB" id="A0A0S4IU65"/>
<dbReference type="InterPro" id="IPR008927">
    <property type="entry name" value="6-PGluconate_DH-like_C_sf"/>
</dbReference>
<dbReference type="InterPro" id="IPR011548">
    <property type="entry name" value="HIBADH"/>
</dbReference>
<dbReference type="InterPro" id="IPR013328">
    <property type="entry name" value="6PGD_dom2"/>
</dbReference>
<feature type="domain" description="3-hydroxyisobutyrate dehydrogenase-like NAD-binding" evidence="11">
    <location>
        <begin position="180"/>
        <end position="316"/>
    </location>
</feature>
<dbReference type="Pfam" id="PF03446">
    <property type="entry name" value="NAD_binding_2"/>
    <property type="match status" value="1"/>
</dbReference>
<accession>A0A0S4IU65</accession>
<reference evidence="13" key="1">
    <citation type="submission" date="2015-09" db="EMBL/GenBank/DDBJ databases">
        <authorList>
            <consortium name="Pathogen Informatics"/>
        </authorList>
    </citation>
    <scope>NUCLEOTIDE SEQUENCE [LARGE SCALE GENOMIC DNA]</scope>
    <source>
        <strain evidence="13">Lake Konstanz</strain>
    </source>
</reference>
<dbReference type="UniPathway" id="UPA00362"/>
<organism evidence="12 13">
    <name type="scientific">Bodo saltans</name>
    <name type="common">Flagellated protozoan</name>
    <dbReference type="NCBI Taxonomy" id="75058"/>
    <lineage>
        <taxon>Eukaryota</taxon>
        <taxon>Discoba</taxon>
        <taxon>Euglenozoa</taxon>
        <taxon>Kinetoplastea</taxon>
        <taxon>Metakinetoplastina</taxon>
        <taxon>Eubodonida</taxon>
        <taxon>Bodonidae</taxon>
        <taxon>Bodo</taxon>
    </lineage>
</organism>
<evidence type="ECO:0000259" key="10">
    <source>
        <dbReference type="Pfam" id="PF03446"/>
    </source>
</evidence>
<dbReference type="InterPro" id="IPR002204">
    <property type="entry name" value="3-OH-isobutyrate_DH-rel_CS"/>
</dbReference>
<comment type="catalytic activity">
    <reaction evidence="7 9">
        <text>3-hydroxy-2-methylpropanoate + NAD(+) = 2-methyl-3-oxopropanoate + NADH + H(+)</text>
        <dbReference type="Rhea" id="RHEA:17681"/>
        <dbReference type="ChEBI" id="CHEBI:11805"/>
        <dbReference type="ChEBI" id="CHEBI:15378"/>
        <dbReference type="ChEBI" id="CHEBI:57540"/>
        <dbReference type="ChEBI" id="CHEBI:57700"/>
        <dbReference type="ChEBI" id="CHEBI:57945"/>
        <dbReference type="EC" id="1.1.1.31"/>
    </reaction>
</comment>
<gene>
    <name evidence="12" type="ORF">BSAL_67405</name>
</gene>
<keyword evidence="6 9" id="KW-0520">NAD</keyword>
<dbReference type="EC" id="1.1.1.31" evidence="3 9"/>
<dbReference type="SUPFAM" id="SSF51735">
    <property type="entry name" value="NAD(P)-binding Rossmann-fold domains"/>
    <property type="match status" value="1"/>
</dbReference>
<dbReference type="VEuPathDB" id="TriTrypDB:BSAL_67405"/>
<dbReference type="InterPro" id="IPR015815">
    <property type="entry name" value="HIBADH-related"/>
</dbReference>
<evidence type="ECO:0000256" key="1">
    <source>
        <dbReference type="ARBA" id="ARBA00005109"/>
    </source>
</evidence>
<comment type="similarity">
    <text evidence="2">Belongs to the HIBADH-related family. 3-hydroxyisobutyrate dehydrogenase subfamily.</text>
</comment>
<dbReference type="OMA" id="MGKKVWH"/>
<sequence length="324" mass="34379">MLRASQFRREAFGFIGLGQMGARMAPNIFKDASIDELIVYDVAPDAAKTVISNPLSQGKKITVATSPADVVKHSKKVLTMLPNGKIVSDVYKTHLIPNTQAKTIFIDSSTIDTQTPKDLAAVLRSKDALFFDAPVSGGVNAAAAGILTFMVGAPTAEQFQIAEAILKNFAKSVVHCGDIGSGQVAKLCNNLILGQVVQQPHPWSAHGRRVEAMLMGTRLGVDPKTLAGIFNTSTGRCWSSDTYNPFPGVLPNIPSANEYKGGFGSSLMLKDLGLALDAAKSVNLSAKGAQTAHDVYTSMVKDSNMGSLDFSGVLKHLDTTSPKK</sequence>
<dbReference type="InterPro" id="IPR006115">
    <property type="entry name" value="6PGDH_NADP-bd"/>
</dbReference>
<dbReference type="Proteomes" id="UP000051952">
    <property type="component" value="Unassembled WGS sequence"/>
</dbReference>
<dbReference type="PIRSF" id="PIRSF000103">
    <property type="entry name" value="HIBADH"/>
    <property type="match status" value="1"/>
</dbReference>